<evidence type="ECO:0000256" key="20">
    <source>
        <dbReference type="ARBA" id="ARBA00025536"/>
    </source>
</evidence>
<feature type="domain" description="Myb-like" evidence="22">
    <location>
        <begin position="377"/>
        <end position="427"/>
    </location>
</feature>
<feature type="compositionally biased region" description="Low complexity" evidence="21">
    <location>
        <begin position="1609"/>
        <end position="1618"/>
    </location>
</feature>
<keyword evidence="6" id="KW-0217">Developmental protein</keyword>
<evidence type="ECO:0000256" key="21">
    <source>
        <dbReference type="SAM" id="MobiDB-lite"/>
    </source>
</evidence>
<dbReference type="SMART" id="SM00291">
    <property type="entry name" value="ZnF_ZZ"/>
    <property type="match status" value="1"/>
</dbReference>
<dbReference type="SUPFAM" id="SSF46689">
    <property type="entry name" value="Homeodomain-like"/>
    <property type="match status" value="2"/>
</dbReference>
<keyword evidence="16" id="KW-0472">Membrane</keyword>
<evidence type="ECO:0000256" key="9">
    <source>
        <dbReference type="ARBA" id="ARBA00022737"/>
    </source>
</evidence>
<dbReference type="FunFam" id="1.25.10.10:FF:000078">
    <property type="entry name" value="Coatomer subunit gamma"/>
    <property type="match status" value="1"/>
</dbReference>
<feature type="compositionally biased region" description="Polar residues" evidence="21">
    <location>
        <begin position="952"/>
        <end position="961"/>
    </location>
</feature>
<dbReference type="Proteomes" id="UP001408789">
    <property type="component" value="Unassembled WGS sequence"/>
</dbReference>
<evidence type="ECO:0000256" key="8">
    <source>
        <dbReference type="ARBA" id="ARBA00022723"/>
    </source>
</evidence>
<dbReference type="SUPFAM" id="SSF55711">
    <property type="entry name" value="Subdomain of clathrin and coatomer appendage domain"/>
    <property type="match status" value="1"/>
</dbReference>
<keyword evidence="18" id="KW-0539">Nucleus</keyword>
<feature type="region of interest" description="Disordered" evidence="21">
    <location>
        <begin position="1584"/>
        <end position="1622"/>
    </location>
</feature>
<keyword evidence="14" id="KW-0805">Transcription regulation</keyword>
<protein>
    <recommendedName>
        <fullName evidence="27">Coatomer subunit gamma</fullName>
    </recommendedName>
</protein>
<dbReference type="PROSITE" id="PS51293">
    <property type="entry name" value="SANT"/>
    <property type="match status" value="1"/>
</dbReference>
<dbReference type="Gene3D" id="2.60.40.1480">
    <property type="entry name" value="Coatomer, gamma subunit, appendage domain"/>
    <property type="match status" value="1"/>
</dbReference>
<dbReference type="InterPro" id="IPR011989">
    <property type="entry name" value="ARM-like"/>
</dbReference>
<keyword evidence="11" id="KW-0862">Zinc</keyword>
<keyword evidence="7" id="KW-0963">Cytoplasm</keyword>
<comment type="similarity">
    <text evidence="3">Belongs to the COPG family.</text>
</comment>
<accession>A0AAP0CM74</accession>
<dbReference type="Pfam" id="PF08752">
    <property type="entry name" value="COP-gamma_platf"/>
    <property type="match status" value="1"/>
</dbReference>
<sequence>MEENNNSPATATVSAPPPSPEVQSSRRRSGGLKRKASNLNNNTSTPTPPSSSKRQTREKPSPVFFPPIHNGPLTRARLQPNLAESTTFWDPVAVNGEGEGAVVVTPAAAAAAAKVEEELNARREAWEALESKMEAEYDNIKSRDDNVHVVPISAGWFSWAKVHPLEEKALPSFFNGEMENWTREVYMEIRNSIMRRFHKIPNTQIEEKDLSEISVGELDAKKEVLKLLDYWGLINYHPLCKADAVTSVGDTEEAAKVNSLIQKLYEFDVEKLCSPAVPRSSSASPAISYRLPESIIVDDSAQPEGPSVEYHCNSCAADCSRKRYHCQKQGKQLQSSRVLDNVEMQADFDLCTACFNEGKFDSDMAPSDFILMEPGDAAGASSGKWTDQETLLLLEALELFNENWNEIAEHVATKTKAQCILHFLQMPIEDTFRDCDDEDDGEKKDKGSLDENGDKKDKESLDENDEKKDKESLDENDEKKDKESLDENGEKKDKESLDENDEKKDKESLDENGEKKDKESFDEIGEKKEVGQSHQENDENMEVDKENGDSQGTKETEDPKANDNQPGSCPMEISESANNANNDNLKDNNQENGVNNAVIALREAFDAVGSLSSLDEKLGFADAGNPVMAMAVFLTRLVKPNIVTASARTSLKSVSNGGTGLLLSGRHSFLLEDPTDETKKADATDRYVQEVVEQEGLKEKIDSGNKQEEEKEGTKATENENKTEKQLDTHEKKEDVATAEVTVSKKGRYAGTRRKGASKKDEDPVTEKSVIIEETIKQTDNCDILENSSNSKKETEDSADGGPESGLVVSESTEAPKDEEMAEKAESPLPTLAENMLNSGDTGAKDPKSINKKPLDSHDDSCMDKLTRAAVTAISAAAVKAKFLADEEEDRIRQLATSLLEKQLHKLETKLTFFTEMDGVVSRAREQLERSKQRLYQERAQIIATRLGMSGAASSRPTTHPLQRPPVPMNMMRQGPPVSRPMMGPTAGAGNPVQISNNQSRLHISMLWKQGFGDRYNAEVPSEYSPFLGIEKGAVLQEARVFNDPQLDSRKCSQVITKLLYLLNQGETFTKVEATEVFFSVTKLFQSKDIGLRRMVYLIIKELSPSSDEVIIVTSSLMKDMNSKTDVYRANAIRVLCRITDGTLLTQIERYLKQAIVDKNPVVASAALVSGIHLLQTNPEIVKRWSNEVQEAVQSRAALVQFHALALLHQIRQNDRLAVSKLVTSLTRGTVRSPLAQCLLIRYTSQVIRESSMNNQSGDRPFYDYLEGCLRHKAEMVIFEAARAITELNGVTSRELTPAITVLQLFLSSSKPVLRFAAVRTLNKVAMTHPMAVTNCNIDMESLISDQNRSIATLAITTLLKTGNESGVDRLMKQITNFMSDIADEFKIVVVDAIRSLCLKFPLKYRSLMNFLSNILREEGGFEYKKSIVDSIVILIRDIPDAKESGLLHLCEFIEDCEFTYLSTQILHFLGVEGPKTSDPSKYIRYIYNRVILENATVRASAVSTLAKFGAVVDSLKPRVFVLLRRCLYDNDDEVRDRATLYLNTLGGDGSVVETDKDVKNFLFGSLETPLVNLETSLKNYEPTEEPFDISSVPKEVKSQPLTEKQSAGKKPTALGAPPAAPTSTVDAYEKLLSSIPEFSTFGQLFKSSPPVELTEAETEYAVNVVKHIFDKHVVFQYNCTNTIPEQLLENVVVVVDASEAEEFAEVATKPLKALPYDTPGQTFVAFEKPEGVPAVGRFSNVLKFLVKEVDPSTGEAEEDGVEDEYQLEDSEIVAADYMLKVGVSNFRNAWESLGPDFERIDEYGLGPRESLSEAVNAVINLLGMQPCEGTEVVAANSRSHSCLLSGVYIGNVKVLVRLSFGVDSSKEVAMKLAVRSEDESVSDAIHDIVAN</sequence>
<dbReference type="GO" id="GO:0006891">
    <property type="term" value="P:intra-Golgi vesicle-mediated transport"/>
    <property type="evidence" value="ECO:0007669"/>
    <property type="project" value="TreeGrafter"/>
</dbReference>
<dbReference type="GO" id="GO:0030126">
    <property type="term" value="C:COPI vesicle coat"/>
    <property type="evidence" value="ECO:0007669"/>
    <property type="project" value="InterPro"/>
</dbReference>
<feature type="compositionally biased region" description="Basic residues" evidence="21">
    <location>
        <begin position="745"/>
        <end position="757"/>
    </location>
</feature>
<keyword evidence="12" id="KW-0931">ER-Golgi transport</keyword>
<dbReference type="InterPro" id="IPR009057">
    <property type="entry name" value="Homeodomain-like_sf"/>
</dbReference>
<dbReference type="CDD" id="cd02336">
    <property type="entry name" value="ZZ_RSC8"/>
    <property type="match status" value="1"/>
</dbReference>
<dbReference type="FunFam" id="3.30.310.10:FF:000011">
    <property type="entry name" value="Coatomer subunit gamma"/>
    <property type="match status" value="1"/>
</dbReference>
<evidence type="ECO:0000259" key="23">
    <source>
        <dbReference type="PROSITE" id="PS50934"/>
    </source>
</evidence>
<keyword evidence="10" id="KW-0863">Zinc-finger</keyword>
<dbReference type="FunFam" id="1.10.10.60:FF:000014">
    <property type="entry name" value="SWI/SNF complex subunit SMARCC2 isoform C"/>
    <property type="match status" value="1"/>
</dbReference>
<evidence type="ECO:0000256" key="16">
    <source>
        <dbReference type="ARBA" id="ARBA00023136"/>
    </source>
</evidence>
<feature type="domain" description="SANT" evidence="24">
    <location>
        <begin position="380"/>
        <end position="431"/>
    </location>
</feature>
<dbReference type="PANTHER" id="PTHR10261">
    <property type="entry name" value="COATOMER SUBUNIT GAMMA"/>
    <property type="match status" value="1"/>
</dbReference>
<dbReference type="GO" id="GO:0006888">
    <property type="term" value="P:endoplasmic reticulum to Golgi vesicle-mediated transport"/>
    <property type="evidence" value="ECO:0007669"/>
    <property type="project" value="TreeGrafter"/>
</dbReference>
<keyword evidence="5" id="KW-0813">Transport</keyword>
<dbReference type="InterPro" id="IPR009028">
    <property type="entry name" value="Coatomer/calthrin_app_sub_C"/>
</dbReference>
<dbReference type="GO" id="GO:0006886">
    <property type="term" value="P:intracellular protein transport"/>
    <property type="evidence" value="ECO:0007669"/>
    <property type="project" value="InterPro"/>
</dbReference>
<dbReference type="Pfam" id="PF16495">
    <property type="entry name" value="SWIRM-assoc_1"/>
    <property type="match status" value="1"/>
</dbReference>
<dbReference type="PROSITE" id="PS50934">
    <property type="entry name" value="SWIRM"/>
    <property type="match status" value="1"/>
</dbReference>
<dbReference type="CDD" id="cd00167">
    <property type="entry name" value="SANT"/>
    <property type="match status" value="1"/>
</dbReference>
<keyword evidence="13" id="KW-0653">Protein transport</keyword>
<evidence type="ECO:0000256" key="7">
    <source>
        <dbReference type="ARBA" id="ARBA00022490"/>
    </source>
</evidence>
<dbReference type="InterPro" id="IPR013040">
    <property type="entry name" value="Coatomer_gsu_app_Ig-like_dom"/>
</dbReference>
<evidence type="ECO:0000256" key="18">
    <source>
        <dbReference type="ARBA" id="ARBA00023242"/>
    </source>
</evidence>
<dbReference type="InterPro" id="IPR032154">
    <property type="entry name" value="Coatomer_g_Cpla"/>
</dbReference>
<dbReference type="InterPro" id="IPR002553">
    <property type="entry name" value="Clathrin/coatomer_adapt-like_N"/>
</dbReference>
<evidence type="ECO:0000256" key="17">
    <source>
        <dbReference type="ARBA" id="ARBA00023163"/>
    </source>
</evidence>
<dbReference type="Gene3D" id="1.25.10.10">
    <property type="entry name" value="Leucine-rich Repeat Variant"/>
    <property type="match status" value="1"/>
</dbReference>
<feature type="region of interest" description="Disordered" evidence="21">
    <location>
        <begin position="693"/>
        <end position="766"/>
    </location>
</feature>
<proteinExistence type="inferred from homology"/>
<dbReference type="PANTHER" id="PTHR10261:SF0">
    <property type="entry name" value="COATOMER SUBUNIT GAMMA-2"/>
    <property type="match status" value="1"/>
</dbReference>
<reference evidence="25 26" key="1">
    <citation type="submission" date="2024-04" db="EMBL/GenBank/DDBJ databases">
        <title>The reference genome of an endangered Asteraceae, Deinandra increscens subsp. villosa, native to the Central Coast of California.</title>
        <authorList>
            <person name="Guilliams M."/>
            <person name="Hasenstab-Lehman K."/>
            <person name="Meyer R."/>
            <person name="Mcevoy S."/>
        </authorList>
    </citation>
    <scope>NUCLEOTIDE SEQUENCE [LARGE SCALE GENOMIC DNA]</scope>
    <source>
        <tissue evidence="25">Leaf</tissue>
    </source>
</reference>
<dbReference type="Gene3D" id="3.30.60.90">
    <property type="match status" value="1"/>
</dbReference>
<feature type="region of interest" description="Disordered" evidence="21">
    <location>
        <begin position="781"/>
        <end position="858"/>
    </location>
</feature>
<dbReference type="GO" id="GO:0000139">
    <property type="term" value="C:Golgi membrane"/>
    <property type="evidence" value="ECO:0007669"/>
    <property type="project" value="UniProtKB-SubCell"/>
</dbReference>
<gene>
    <name evidence="25" type="ORF">SSX86_024110</name>
</gene>
<feature type="region of interest" description="Disordered" evidence="21">
    <location>
        <begin position="949"/>
        <end position="969"/>
    </location>
</feature>
<evidence type="ECO:0000313" key="26">
    <source>
        <dbReference type="Proteomes" id="UP001408789"/>
    </source>
</evidence>
<feature type="compositionally biased region" description="Basic and acidic residues" evidence="21">
    <location>
        <begin position="695"/>
        <end position="736"/>
    </location>
</feature>
<evidence type="ECO:0000256" key="12">
    <source>
        <dbReference type="ARBA" id="ARBA00022892"/>
    </source>
</evidence>
<dbReference type="Gene3D" id="1.10.10.10">
    <property type="entry name" value="Winged helix-like DNA-binding domain superfamily/Winged helix DNA-binding domain"/>
    <property type="match status" value="1"/>
</dbReference>
<evidence type="ECO:0000256" key="14">
    <source>
        <dbReference type="ARBA" id="ARBA00023015"/>
    </source>
</evidence>
<dbReference type="InterPro" id="IPR000433">
    <property type="entry name" value="Znf_ZZ"/>
</dbReference>
<dbReference type="GO" id="GO:0009306">
    <property type="term" value="P:protein secretion"/>
    <property type="evidence" value="ECO:0007669"/>
    <property type="project" value="TreeGrafter"/>
</dbReference>
<keyword evidence="15" id="KW-0333">Golgi apparatus</keyword>
<dbReference type="InterPro" id="IPR017106">
    <property type="entry name" value="Coatomer_gsu"/>
</dbReference>
<feature type="compositionally biased region" description="Basic and acidic residues" evidence="21">
    <location>
        <begin position="843"/>
        <end position="858"/>
    </location>
</feature>
<dbReference type="InterPro" id="IPR043145">
    <property type="entry name" value="Znf_ZZ_sf"/>
</dbReference>
<dbReference type="GO" id="GO:0008270">
    <property type="term" value="F:zinc ion binding"/>
    <property type="evidence" value="ECO:0007669"/>
    <property type="project" value="UniProtKB-KW"/>
</dbReference>
<dbReference type="Pfam" id="PF04433">
    <property type="entry name" value="SWIRM"/>
    <property type="match status" value="1"/>
</dbReference>
<evidence type="ECO:0000259" key="24">
    <source>
        <dbReference type="PROSITE" id="PS51293"/>
    </source>
</evidence>
<dbReference type="Pfam" id="PF16381">
    <property type="entry name" value="Coatomer_g_Cpla"/>
    <property type="match status" value="1"/>
</dbReference>
<evidence type="ECO:0000256" key="11">
    <source>
        <dbReference type="ARBA" id="ARBA00022833"/>
    </source>
</evidence>
<dbReference type="InterPro" id="IPR032451">
    <property type="entry name" value="SMARCC_C"/>
</dbReference>
<dbReference type="SUPFAM" id="SSF57850">
    <property type="entry name" value="RING/U-box"/>
    <property type="match status" value="1"/>
</dbReference>
<keyword evidence="19" id="KW-0968">Cytoplasmic vesicle</keyword>
<comment type="caution">
    <text evidence="25">The sequence shown here is derived from an EMBL/GenBank/DDBJ whole genome shotgun (WGS) entry which is preliminary data.</text>
</comment>
<keyword evidence="17" id="KW-0804">Transcription</keyword>
<dbReference type="SUPFAM" id="SSF49348">
    <property type="entry name" value="Clathrin adaptor appendage domain"/>
    <property type="match status" value="1"/>
</dbReference>
<dbReference type="Gene3D" id="3.30.310.10">
    <property type="entry name" value="TATA-Binding Protein"/>
    <property type="match status" value="1"/>
</dbReference>
<dbReference type="Gene3D" id="1.10.10.60">
    <property type="entry name" value="Homeodomain-like"/>
    <property type="match status" value="1"/>
</dbReference>
<evidence type="ECO:0000256" key="5">
    <source>
        <dbReference type="ARBA" id="ARBA00022448"/>
    </source>
</evidence>
<dbReference type="EMBL" id="JBCNJP010000024">
    <property type="protein sequence ID" value="KAK9056747.1"/>
    <property type="molecule type" value="Genomic_DNA"/>
</dbReference>
<feature type="region of interest" description="Disordered" evidence="21">
    <location>
        <begin position="1"/>
        <end position="72"/>
    </location>
</feature>
<dbReference type="InterPro" id="IPR012295">
    <property type="entry name" value="TBP_dom_sf"/>
</dbReference>
<dbReference type="GO" id="GO:0005198">
    <property type="term" value="F:structural molecule activity"/>
    <property type="evidence" value="ECO:0007669"/>
    <property type="project" value="InterPro"/>
</dbReference>
<evidence type="ECO:0008006" key="27">
    <source>
        <dbReference type="Google" id="ProtNLM"/>
    </source>
</evidence>
<dbReference type="GO" id="GO:0005634">
    <property type="term" value="C:nucleus"/>
    <property type="evidence" value="ECO:0007669"/>
    <property type="project" value="UniProtKB-ARBA"/>
</dbReference>
<organism evidence="25 26">
    <name type="scientific">Deinandra increscens subsp. villosa</name>
    <dbReference type="NCBI Taxonomy" id="3103831"/>
    <lineage>
        <taxon>Eukaryota</taxon>
        <taxon>Viridiplantae</taxon>
        <taxon>Streptophyta</taxon>
        <taxon>Embryophyta</taxon>
        <taxon>Tracheophyta</taxon>
        <taxon>Spermatophyta</taxon>
        <taxon>Magnoliopsida</taxon>
        <taxon>eudicotyledons</taxon>
        <taxon>Gunneridae</taxon>
        <taxon>Pentapetalae</taxon>
        <taxon>asterids</taxon>
        <taxon>campanulids</taxon>
        <taxon>Asterales</taxon>
        <taxon>Asteraceae</taxon>
        <taxon>Asteroideae</taxon>
        <taxon>Heliantheae alliance</taxon>
        <taxon>Madieae</taxon>
        <taxon>Madiinae</taxon>
        <taxon>Deinandra</taxon>
    </lineage>
</organism>
<evidence type="ECO:0000256" key="1">
    <source>
        <dbReference type="ARBA" id="ARBA00004255"/>
    </source>
</evidence>
<feature type="region of interest" description="Disordered" evidence="21">
    <location>
        <begin position="432"/>
        <end position="591"/>
    </location>
</feature>
<dbReference type="InterPro" id="IPR001005">
    <property type="entry name" value="SANT/Myb"/>
</dbReference>
<dbReference type="InterPro" id="IPR041984">
    <property type="entry name" value="Rsc8/Ssr1/Ssr2_ZZ"/>
</dbReference>
<dbReference type="InterPro" id="IPR013041">
    <property type="entry name" value="Clathrin_app_Ig-like_sf"/>
</dbReference>
<feature type="compositionally biased region" description="Basic and acidic residues" evidence="21">
    <location>
        <begin position="814"/>
        <end position="826"/>
    </location>
</feature>
<dbReference type="PROSITE" id="PS50090">
    <property type="entry name" value="MYB_LIKE"/>
    <property type="match status" value="1"/>
</dbReference>
<name>A0AAP0CM74_9ASTR</name>
<dbReference type="GO" id="GO:0005783">
    <property type="term" value="C:endoplasmic reticulum"/>
    <property type="evidence" value="ECO:0007669"/>
    <property type="project" value="TreeGrafter"/>
</dbReference>
<dbReference type="Pfam" id="PF00249">
    <property type="entry name" value="Myb_DNA-binding"/>
    <property type="match status" value="1"/>
</dbReference>
<comment type="subunit">
    <text evidence="4">Oligomeric complex that consists of at least the alpha, beta, beta', gamma, delta, epsilon and zeta subunits.</text>
</comment>
<feature type="compositionally biased region" description="Low complexity" evidence="21">
    <location>
        <begin position="574"/>
        <end position="583"/>
    </location>
</feature>
<evidence type="ECO:0000256" key="4">
    <source>
        <dbReference type="ARBA" id="ARBA00011775"/>
    </source>
</evidence>
<feature type="compositionally biased region" description="Polar residues" evidence="21">
    <location>
        <begin position="781"/>
        <end position="790"/>
    </location>
</feature>
<comment type="function">
    <text evidence="20">The coatomer is a cytosolic protein complex that binds to dilysine motifs and reversibly associates with Golgi non-clathrin-coated vesicles, which further mediate biosynthetic protein transport from the ER, via the Golgi up to the trans Golgi network. Coatomer complex is required for budding from Golgi membranes, and is essential for the retrograde Golgi-to-ER transport of dilysine-tagged proteins.</text>
</comment>
<evidence type="ECO:0000256" key="13">
    <source>
        <dbReference type="ARBA" id="ARBA00022927"/>
    </source>
</evidence>
<evidence type="ECO:0000256" key="19">
    <source>
        <dbReference type="ARBA" id="ARBA00023329"/>
    </source>
</evidence>
<keyword evidence="9" id="KW-0677">Repeat</keyword>
<evidence type="ECO:0000256" key="10">
    <source>
        <dbReference type="ARBA" id="ARBA00022771"/>
    </source>
</evidence>
<dbReference type="InterPro" id="IPR017884">
    <property type="entry name" value="SANT_dom"/>
</dbReference>
<evidence type="ECO:0000256" key="3">
    <source>
        <dbReference type="ARBA" id="ARBA00010720"/>
    </source>
</evidence>
<dbReference type="FunFam" id="2.60.40.1480:FF:000002">
    <property type="entry name" value="Coatomer subunit gamma"/>
    <property type="match status" value="1"/>
</dbReference>
<feature type="compositionally biased region" description="Basic residues" evidence="21">
    <location>
        <begin position="25"/>
        <end position="36"/>
    </location>
</feature>
<keyword evidence="8" id="KW-0479">Metal-binding</keyword>
<evidence type="ECO:0000313" key="25">
    <source>
        <dbReference type="EMBL" id="KAK9056747.1"/>
    </source>
</evidence>
<feature type="compositionally biased region" description="Basic and acidic residues" evidence="21">
    <location>
        <begin position="441"/>
        <end position="561"/>
    </location>
</feature>
<comment type="subcellular location">
    <subcellularLocation>
        <location evidence="2">Cytoplasmic vesicle</location>
        <location evidence="2">COPI-coated vesicle membrane</location>
        <topology evidence="2">Peripheral membrane protein</topology>
        <orientation evidence="2">Cytoplasmic side</orientation>
    </subcellularLocation>
    <subcellularLocation>
        <location evidence="1">Golgi apparatus membrane</location>
        <topology evidence="1">Peripheral membrane protein</topology>
        <orientation evidence="1">Cytoplasmic side</orientation>
    </subcellularLocation>
</comment>
<keyword evidence="26" id="KW-1185">Reference proteome</keyword>
<dbReference type="InterPro" id="IPR036388">
    <property type="entry name" value="WH-like_DNA-bd_sf"/>
</dbReference>
<dbReference type="FunFam" id="1.25.10.10:FF:000071">
    <property type="entry name" value="Coatomer subunit gamma"/>
    <property type="match status" value="1"/>
</dbReference>
<evidence type="ECO:0000259" key="22">
    <source>
        <dbReference type="PROSITE" id="PS50090"/>
    </source>
</evidence>
<feature type="domain" description="SWIRM" evidence="23">
    <location>
        <begin position="148"/>
        <end position="245"/>
    </location>
</feature>
<dbReference type="InterPro" id="IPR037067">
    <property type="entry name" value="Coatomer_gsu_app_sf"/>
</dbReference>
<dbReference type="GO" id="GO:0005793">
    <property type="term" value="C:endoplasmic reticulum-Golgi intermediate compartment"/>
    <property type="evidence" value="ECO:0007669"/>
    <property type="project" value="TreeGrafter"/>
</dbReference>
<evidence type="ECO:0000256" key="2">
    <source>
        <dbReference type="ARBA" id="ARBA00004347"/>
    </source>
</evidence>
<dbReference type="InterPro" id="IPR016024">
    <property type="entry name" value="ARM-type_fold"/>
</dbReference>
<dbReference type="Pfam" id="PF01602">
    <property type="entry name" value="Adaptin_N"/>
    <property type="match status" value="1"/>
</dbReference>
<dbReference type="SUPFAM" id="SSF48371">
    <property type="entry name" value="ARM repeat"/>
    <property type="match status" value="1"/>
</dbReference>
<evidence type="ECO:0000256" key="6">
    <source>
        <dbReference type="ARBA" id="ARBA00022473"/>
    </source>
</evidence>
<dbReference type="InterPro" id="IPR007526">
    <property type="entry name" value="SWIRM"/>
</dbReference>
<dbReference type="SMART" id="SM00717">
    <property type="entry name" value="SANT"/>
    <property type="match status" value="1"/>
</dbReference>
<evidence type="ECO:0000256" key="15">
    <source>
        <dbReference type="ARBA" id="ARBA00023034"/>
    </source>
</evidence>